<keyword evidence="4" id="KW-0808">Transferase</keyword>
<feature type="domain" description="PAC" evidence="9">
    <location>
        <begin position="466"/>
        <end position="517"/>
    </location>
</feature>
<comment type="catalytic activity">
    <reaction evidence="1">
        <text>ATP + protein L-histidine = ADP + protein N-phospho-L-histidine.</text>
        <dbReference type="EC" id="2.7.13.3"/>
    </reaction>
</comment>
<proteinExistence type="predicted"/>
<dbReference type="InterPro" id="IPR004358">
    <property type="entry name" value="Sig_transdc_His_kin-like_C"/>
</dbReference>
<dbReference type="InterPro" id="IPR036097">
    <property type="entry name" value="HisK_dim/P_sf"/>
</dbReference>
<dbReference type="SUPFAM" id="SSF55785">
    <property type="entry name" value="PYP-like sensor domain (PAS domain)"/>
    <property type="match status" value="5"/>
</dbReference>
<protein>
    <recommendedName>
        <fullName evidence="2">histidine kinase</fullName>
        <ecNumber evidence="2">2.7.13.3</ecNumber>
    </recommendedName>
</protein>
<dbReference type="InterPro" id="IPR035965">
    <property type="entry name" value="PAS-like_dom_sf"/>
</dbReference>
<dbReference type="InterPro" id="IPR001610">
    <property type="entry name" value="PAC"/>
</dbReference>
<dbReference type="EC" id="2.7.13.3" evidence="2"/>
<dbReference type="Gene3D" id="3.30.565.10">
    <property type="entry name" value="Histidine kinase-like ATPase, C-terminal domain"/>
    <property type="match status" value="1"/>
</dbReference>
<evidence type="ECO:0000256" key="6">
    <source>
        <dbReference type="SAM" id="Coils"/>
    </source>
</evidence>
<keyword evidence="6" id="KW-0175">Coiled coil</keyword>
<reference evidence="10" key="1">
    <citation type="journal article" date="2015" name="Nature">
        <title>Complex archaea that bridge the gap between prokaryotes and eukaryotes.</title>
        <authorList>
            <person name="Spang A."/>
            <person name="Saw J.H."/>
            <person name="Jorgensen S.L."/>
            <person name="Zaremba-Niedzwiedzka K."/>
            <person name="Martijn J."/>
            <person name="Lind A.E."/>
            <person name="van Eijk R."/>
            <person name="Schleper C."/>
            <person name="Guy L."/>
            <person name="Ettema T.J."/>
        </authorList>
    </citation>
    <scope>NUCLEOTIDE SEQUENCE</scope>
</reference>
<dbReference type="Pfam" id="PF00989">
    <property type="entry name" value="PAS"/>
    <property type="match status" value="1"/>
</dbReference>
<dbReference type="PROSITE" id="PS50113">
    <property type="entry name" value="PAC"/>
    <property type="match status" value="5"/>
</dbReference>
<feature type="coiled-coil region" evidence="6">
    <location>
        <begin position="641"/>
        <end position="668"/>
    </location>
</feature>
<dbReference type="Pfam" id="PF02518">
    <property type="entry name" value="HATPase_c"/>
    <property type="match status" value="1"/>
</dbReference>
<feature type="domain" description="PAS" evidence="8">
    <location>
        <begin position="263"/>
        <end position="341"/>
    </location>
</feature>
<feature type="domain" description="PAC" evidence="9">
    <location>
        <begin position="330"/>
        <end position="384"/>
    </location>
</feature>
<feature type="domain" description="PAC" evidence="9">
    <location>
        <begin position="595"/>
        <end position="650"/>
    </location>
</feature>
<dbReference type="SUPFAM" id="SSF47384">
    <property type="entry name" value="Homodimeric domain of signal transducing histidine kinase"/>
    <property type="match status" value="1"/>
</dbReference>
<dbReference type="SMART" id="SM00387">
    <property type="entry name" value="HATPase_c"/>
    <property type="match status" value="1"/>
</dbReference>
<feature type="coiled-coil region" evidence="6">
    <location>
        <begin position="508"/>
        <end position="535"/>
    </location>
</feature>
<feature type="domain" description="PAS" evidence="8">
    <location>
        <begin position="8"/>
        <end position="81"/>
    </location>
</feature>
<dbReference type="EMBL" id="LAZR01008263">
    <property type="protein sequence ID" value="KKM79938.1"/>
    <property type="molecule type" value="Genomic_DNA"/>
</dbReference>
<dbReference type="InterPro" id="IPR013767">
    <property type="entry name" value="PAS_fold"/>
</dbReference>
<dbReference type="InterPro" id="IPR000700">
    <property type="entry name" value="PAS-assoc_C"/>
</dbReference>
<dbReference type="GO" id="GO:0006355">
    <property type="term" value="P:regulation of DNA-templated transcription"/>
    <property type="evidence" value="ECO:0007669"/>
    <property type="project" value="InterPro"/>
</dbReference>
<evidence type="ECO:0000256" key="2">
    <source>
        <dbReference type="ARBA" id="ARBA00012438"/>
    </source>
</evidence>
<dbReference type="InterPro" id="IPR013656">
    <property type="entry name" value="PAS_4"/>
</dbReference>
<dbReference type="InterPro" id="IPR000014">
    <property type="entry name" value="PAS"/>
</dbReference>
<dbReference type="Gene3D" id="1.10.287.130">
    <property type="match status" value="1"/>
</dbReference>
<evidence type="ECO:0000259" key="7">
    <source>
        <dbReference type="PROSITE" id="PS50109"/>
    </source>
</evidence>
<dbReference type="Gene3D" id="3.30.450.20">
    <property type="entry name" value="PAS domain"/>
    <property type="match status" value="5"/>
</dbReference>
<evidence type="ECO:0000256" key="5">
    <source>
        <dbReference type="ARBA" id="ARBA00022777"/>
    </source>
</evidence>
<dbReference type="PROSITE" id="PS50109">
    <property type="entry name" value="HIS_KIN"/>
    <property type="match status" value="1"/>
</dbReference>
<feature type="domain" description="PAS" evidence="8">
    <location>
        <begin position="392"/>
        <end position="462"/>
    </location>
</feature>
<gene>
    <name evidence="10" type="ORF">LCGC14_1344900</name>
</gene>
<dbReference type="Pfam" id="PF08448">
    <property type="entry name" value="PAS_4"/>
    <property type="match status" value="3"/>
</dbReference>
<dbReference type="InterPro" id="IPR052162">
    <property type="entry name" value="Sensor_kinase/Photoreceptor"/>
</dbReference>
<comment type="caution">
    <text evidence="10">The sequence shown here is derived from an EMBL/GenBank/DDBJ whole genome shotgun (WGS) entry which is preliminary data.</text>
</comment>
<dbReference type="PANTHER" id="PTHR43304">
    <property type="entry name" value="PHYTOCHROME-LIKE PROTEIN CPH1"/>
    <property type="match status" value="1"/>
</dbReference>
<evidence type="ECO:0000313" key="10">
    <source>
        <dbReference type="EMBL" id="KKM79938.1"/>
    </source>
</evidence>
<feature type="coiled-coil region" evidence="6">
    <location>
        <begin position="375"/>
        <end position="402"/>
    </location>
</feature>
<dbReference type="CDD" id="cd00130">
    <property type="entry name" value="PAS"/>
    <property type="match status" value="5"/>
</dbReference>
<dbReference type="AlphaFoldDB" id="A0A0F9KDA7"/>
<keyword evidence="3" id="KW-0597">Phosphoprotein</keyword>
<dbReference type="SMART" id="SM00086">
    <property type="entry name" value="PAC"/>
    <property type="match status" value="5"/>
</dbReference>
<sequence>MIGRIFKSEEMYLKILESIGDAVIVTNVNGDIFFMNEVAEKLTKWLKKEALGKPIELVFNIINEYTREPIENPIRKVLKEGHVVGLANHTVLIGNDGTETPIDDSGATVKDKDGNILGTVLIFRCITERKRKEEELRLHSAIMKNLAEGVYLIRVDDGIIVYTNPRFEEMFGYNSGEMIGKYVTIVNAPTDKSPEETKQDIVGILLETGEWHGEVNNIKKDGTPFWGYANVSLFDHPEYGKVIVSVHTDITEHKKAEEVLYHERDLIQTLLENLPDFIYFKDSEGRFQHISKRFCKFFGRSMEDIIGKTDLELFPEEIAKQMHSEDLQVIKTGIPLINKEENAAGVWVLTTKIPWFDEDGNIKGLFGILHDITERKKAEQKLRESEENYKNLSNELEIILDLIPGLLFCKDRNDIVTRVNQNFAEFLKMKKEDIIGKTSFDLFPEEQARKFREDDLEVINTGIPKLNIEESADNPSGKTWAIMSKVPQFNEEGETIGVIGLAIDITKRRKIEQKLRESEENYKNISEEMEMILDNIPALIFYKDLDNNFIQVNKYLADAHNESKDVLKGKSLFELYPKEEAQAYWDDDLEVAKGGKPKMNIVEPWETNQGKRWVNTSKIPIFDSNKNVIGILGTSTDITEKKLAEINLKQSEENYRQAFNRAEFYKDLFAHDINNILQSILTAADLNLMKLRKLEDSKDLLEINHSIKEQVNRGAKLVSNIRKLSLIEEQEIKLQPINFINVLKKSIKYVKKSYKHQQIEIQVNQEDDLPNINANEFLEDLFDNILINAVKYTQNPKKEILIKISKEKKTELNYVKMEFIDNGIGIIDERKSTIFQRGNTMPKERGGMGLGLSLVKKIVDLYNGHIWVENKIKDDHSKGSNFVLLLPEGGF</sequence>
<feature type="domain" description="PAC" evidence="9">
    <location>
        <begin position="86"/>
        <end position="138"/>
    </location>
</feature>
<evidence type="ECO:0000256" key="4">
    <source>
        <dbReference type="ARBA" id="ARBA00022679"/>
    </source>
</evidence>
<evidence type="ECO:0000256" key="1">
    <source>
        <dbReference type="ARBA" id="ARBA00000085"/>
    </source>
</evidence>
<evidence type="ECO:0000256" key="3">
    <source>
        <dbReference type="ARBA" id="ARBA00022553"/>
    </source>
</evidence>
<name>A0A0F9KDA7_9ZZZZ</name>
<keyword evidence="5" id="KW-0418">Kinase</keyword>
<accession>A0A0F9KDA7</accession>
<feature type="domain" description="Histidine kinase" evidence="7">
    <location>
        <begin position="668"/>
        <end position="890"/>
    </location>
</feature>
<dbReference type="PROSITE" id="PS50112">
    <property type="entry name" value="PAS"/>
    <property type="match status" value="4"/>
</dbReference>
<feature type="domain" description="PAC" evidence="9">
    <location>
        <begin position="211"/>
        <end position="262"/>
    </location>
</feature>
<dbReference type="InterPro" id="IPR005467">
    <property type="entry name" value="His_kinase_dom"/>
</dbReference>
<dbReference type="Pfam" id="PF13426">
    <property type="entry name" value="PAS_9"/>
    <property type="match status" value="1"/>
</dbReference>
<dbReference type="SUPFAM" id="SSF55874">
    <property type="entry name" value="ATPase domain of HSP90 chaperone/DNA topoisomerase II/histidine kinase"/>
    <property type="match status" value="1"/>
</dbReference>
<evidence type="ECO:0000259" key="8">
    <source>
        <dbReference type="PROSITE" id="PS50112"/>
    </source>
</evidence>
<organism evidence="10">
    <name type="scientific">marine sediment metagenome</name>
    <dbReference type="NCBI Taxonomy" id="412755"/>
    <lineage>
        <taxon>unclassified sequences</taxon>
        <taxon>metagenomes</taxon>
        <taxon>ecological metagenomes</taxon>
    </lineage>
</organism>
<dbReference type="NCBIfam" id="TIGR00229">
    <property type="entry name" value="sensory_box"/>
    <property type="match status" value="5"/>
</dbReference>
<dbReference type="InterPro" id="IPR036890">
    <property type="entry name" value="HATPase_C_sf"/>
</dbReference>
<dbReference type="SMART" id="SM00091">
    <property type="entry name" value="PAS"/>
    <property type="match status" value="5"/>
</dbReference>
<dbReference type="InterPro" id="IPR003594">
    <property type="entry name" value="HATPase_dom"/>
</dbReference>
<dbReference type="PRINTS" id="PR00344">
    <property type="entry name" value="BCTRLSENSOR"/>
</dbReference>
<evidence type="ECO:0000259" key="9">
    <source>
        <dbReference type="PROSITE" id="PS50113"/>
    </source>
</evidence>
<feature type="domain" description="PAS" evidence="8">
    <location>
        <begin position="135"/>
        <end position="181"/>
    </location>
</feature>
<dbReference type="GO" id="GO:0000155">
    <property type="term" value="F:phosphorelay sensor kinase activity"/>
    <property type="evidence" value="ECO:0007669"/>
    <property type="project" value="InterPro"/>
</dbReference>
<dbReference type="PANTHER" id="PTHR43304:SF1">
    <property type="entry name" value="PAC DOMAIN-CONTAINING PROTEIN"/>
    <property type="match status" value="1"/>
</dbReference>